<keyword evidence="6 8" id="KW-1133">Transmembrane helix</keyword>
<dbReference type="Pfam" id="PF13231">
    <property type="entry name" value="PMT_2"/>
    <property type="match status" value="1"/>
</dbReference>
<sequence length="561" mass="60945">MQECGVSVTSVPRVIAREVPPVSTPITTQTTAQPAVVSPLPIAPPVTRRSVSLAVLLGAVGAGISWTASAIPSYWFDEIATVEAAHLAPAQLWELVQHKDIVHGIYYLIIHGWIALFGDSPMAVRGFSALAVGAGVAGMVALGARLGNLRLGVIAALIFAIIPRTTFMGVEARSYALTTAIAVWAVVMLVVAARRNRWWLWGIYAIIMIVSIYLFMYGALVLVAHAAYLLSRHRERRVLVPWALSTLLILISVIPLVVAGYGQRGQIAWIQGRPSLTFETIVMEPWLDKSWLLGICAVVVLGLAAIRIRWILTGQGAPVVVLAAVWAFGPLLLIVIASLVFGPLFTPRYVSFTTPGFALLLALAVTVYSRRWITWILVASLALAALPTFVAQRGPEGKGYGTDFQRIAAIMSRDAHPGDAFYLQRGDGGSLSTRLTIGGYPEAFQGLRDIAFLRSDLVDGYFDDQTVPPRDLGHRLDGVNTIWVAEKRTPTAEITSLIGILHQRGFVARERFWLSANVVVEYVRMPHRHSSSVAHDHAAPPIHRHTAALSEHPVTHGILGL</sequence>
<evidence type="ECO:0000256" key="4">
    <source>
        <dbReference type="ARBA" id="ARBA00022679"/>
    </source>
</evidence>
<dbReference type="EMBL" id="RCUX01000004">
    <property type="protein sequence ID" value="RLP76539.1"/>
    <property type="molecule type" value="Genomic_DNA"/>
</dbReference>
<evidence type="ECO:0000313" key="11">
    <source>
        <dbReference type="Proteomes" id="UP000272503"/>
    </source>
</evidence>
<name>A0A3L7A893_9MICO</name>
<comment type="subcellular location">
    <subcellularLocation>
        <location evidence="1">Cell membrane</location>
        <topology evidence="1">Multi-pass membrane protein</topology>
    </subcellularLocation>
</comment>
<evidence type="ECO:0000256" key="5">
    <source>
        <dbReference type="ARBA" id="ARBA00022692"/>
    </source>
</evidence>
<evidence type="ECO:0000313" key="10">
    <source>
        <dbReference type="EMBL" id="RLP76539.1"/>
    </source>
</evidence>
<feature type="transmembrane region" description="Helical" evidence="8">
    <location>
        <begin position="291"/>
        <end position="312"/>
    </location>
</feature>
<feature type="transmembrane region" description="Helical" evidence="8">
    <location>
        <begin position="124"/>
        <end position="143"/>
    </location>
</feature>
<gene>
    <name evidence="10" type="ORF">D9V32_06730</name>
</gene>
<evidence type="ECO:0000259" key="9">
    <source>
        <dbReference type="Pfam" id="PF13231"/>
    </source>
</evidence>
<evidence type="ECO:0000256" key="6">
    <source>
        <dbReference type="ARBA" id="ARBA00022989"/>
    </source>
</evidence>
<protein>
    <recommendedName>
        <fullName evidence="9">Glycosyltransferase RgtA/B/C/D-like domain-containing protein</fullName>
    </recommendedName>
</protein>
<feature type="transmembrane region" description="Helical" evidence="8">
    <location>
        <begin position="199"/>
        <end position="230"/>
    </location>
</feature>
<dbReference type="OrthoDB" id="5318634at2"/>
<dbReference type="InterPro" id="IPR050297">
    <property type="entry name" value="LipidA_mod_glycosyltrf_83"/>
</dbReference>
<evidence type="ECO:0000256" key="2">
    <source>
        <dbReference type="ARBA" id="ARBA00022475"/>
    </source>
</evidence>
<feature type="transmembrane region" description="Helical" evidence="8">
    <location>
        <begin position="242"/>
        <end position="262"/>
    </location>
</feature>
<evidence type="ECO:0000256" key="3">
    <source>
        <dbReference type="ARBA" id="ARBA00022676"/>
    </source>
</evidence>
<feature type="transmembrane region" description="Helical" evidence="8">
    <location>
        <begin position="372"/>
        <end position="390"/>
    </location>
</feature>
<evidence type="ECO:0000256" key="7">
    <source>
        <dbReference type="ARBA" id="ARBA00023136"/>
    </source>
</evidence>
<dbReference type="Proteomes" id="UP000272503">
    <property type="component" value="Unassembled WGS sequence"/>
</dbReference>
<evidence type="ECO:0000256" key="1">
    <source>
        <dbReference type="ARBA" id="ARBA00004651"/>
    </source>
</evidence>
<keyword evidence="11" id="KW-1185">Reference proteome</keyword>
<organism evidence="10 11">
    <name type="scientific">Mycetocola tolaasinivorans</name>
    <dbReference type="NCBI Taxonomy" id="76635"/>
    <lineage>
        <taxon>Bacteria</taxon>
        <taxon>Bacillati</taxon>
        <taxon>Actinomycetota</taxon>
        <taxon>Actinomycetes</taxon>
        <taxon>Micrococcales</taxon>
        <taxon>Microbacteriaceae</taxon>
        <taxon>Mycetocola</taxon>
    </lineage>
</organism>
<proteinExistence type="predicted"/>
<keyword evidence="7 8" id="KW-0472">Membrane</keyword>
<feature type="transmembrane region" description="Helical" evidence="8">
    <location>
        <begin position="174"/>
        <end position="193"/>
    </location>
</feature>
<dbReference type="PANTHER" id="PTHR33908:SF3">
    <property type="entry name" value="UNDECAPRENYL PHOSPHATE-ALPHA-4-AMINO-4-DEOXY-L-ARABINOSE ARABINOSYL TRANSFERASE"/>
    <property type="match status" value="1"/>
</dbReference>
<feature type="transmembrane region" description="Helical" evidence="8">
    <location>
        <begin position="347"/>
        <end position="365"/>
    </location>
</feature>
<feature type="transmembrane region" description="Helical" evidence="8">
    <location>
        <begin position="319"/>
        <end position="341"/>
    </location>
</feature>
<evidence type="ECO:0000256" key="8">
    <source>
        <dbReference type="SAM" id="Phobius"/>
    </source>
</evidence>
<dbReference type="InterPro" id="IPR038731">
    <property type="entry name" value="RgtA/B/C-like"/>
</dbReference>
<keyword evidence="3" id="KW-0328">Glycosyltransferase</keyword>
<dbReference type="GO" id="GO:0005886">
    <property type="term" value="C:plasma membrane"/>
    <property type="evidence" value="ECO:0007669"/>
    <property type="project" value="UniProtKB-SubCell"/>
</dbReference>
<dbReference type="GO" id="GO:0009103">
    <property type="term" value="P:lipopolysaccharide biosynthetic process"/>
    <property type="evidence" value="ECO:0007669"/>
    <property type="project" value="UniProtKB-ARBA"/>
</dbReference>
<dbReference type="GO" id="GO:0010041">
    <property type="term" value="P:response to iron(III) ion"/>
    <property type="evidence" value="ECO:0007669"/>
    <property type="project" value="TreeGrafter"/>
</dbReference>
<feature type="transmembrane region" description="Helical" evidence="8">
    <location>
        <begin position="53"/>
        <end position="76"/>
    </location>
</feature>
<reference evidence="10 11" key="1">
    <citation type="submission" date="2018-10" db="EMBL/GenBank/DDBJ databases">
        <authorList>
            <person name="Li J."/>
        </authorList>
    </citation>
    <scope>NUCLEOTIDE SEQUENCE [LARGE SCALE GENOMIC DNA]</scope>
    <source>
        <strain evidence="10 11">IF 016277</strain>
    </source>
</reference>
<keyword evidence="2" id="KW-1003">Cell membrane</keyword>
<accession>A0A3L7A893</accession>
<dbReference type="PANTHER" id="PTHR33908">
    <property type="entry name" value="MANNOSYLTRANSFERASE YKCB-RELATED"/>
    <property type="match status" value="1"/>
</dbReference>
<dbReference type="AlphaFoldDB" id="A0A3L7A893"/>
<dbReference type="GO" id="GO:0016763">
    <property type="term" value="F:pentosyltransferase activity"/>
    <property type="evidence" value="ECO:0007669"/>
    <property type="project" value="TreeGrafter"/>
</dbReference>
<keyword evidence="4" id="KW-0808">Transferase</keyword>
<keyword evidence="5 8" id="KW-0812">Transmembrane</keyword>
<comment type="caution">
    <text evidence="10">The sequence shown here is derived from an EMBL/GenBank/DDBJ whole genome shotgun (WGS) entry which is preliminary data.</text>
</comment>
<feature type="transmembrane region" description="Helical" evidence="8">
    <location>
        <begin position="149"/>
        <end position="167"/>
    </location>
</feature>
<feature type="domain" description="Glycosyltransferase RgtA/B/C/D-like" evidence="9">
    <location>
        <begin position="107"/>
        <end position="256"/>
    </location>
</feature>